<dbReference type="Pfam" id="PF11793">
    <property type="entry name" value="FANCL_C"/>
    <property type="match status" value="1"/>
</dbReference>
<reference evidence="4 5" key="1">
    <citation type="submission" date="2021-07" db="EMBL/GenBank/DDBJ databases">
        <title>The Aristolochia fimbriata genome: insights into angiosperm evolution, floral development and chemical biosynthesis.</title>
        <authorList>
            <person name="Jiao Y."/>
        </authorList>
    </citation>
    <scope>NUCLEOTIDE SEQUENCE [LARGE SCALE GENOMIC DNA]</scope>
    <source>
        <strain evidence="4">IBCAS-2021</strain>
        <tissue evidence="4">Leaf</tissue>
    </source>
</reference>
<dbReference type="SMART" id="SM01197">
    <property type="entry name" value="FANCL_C"/>
    <property type="match status" value="1"/>
</dbReference>
<evidence type="ECO:0000259" key="3">
    <source>
        <dbReference type="Pfam" id="PF18891"/>
    </source>
</evidence>
<dbReference type="PANTHER" id="PTHR13206">
    <property type="entry name" value="UBIQUITIN LIGASE PROTEIN PHF9 FANCONI ANEMIA GROUP L PROTEIN"/>
    <property type="match status" value="1"/>
</dbReference>
<dbReference type="Pfam" id="PF18890">
    <property type="entry name" value="FANCL_d2"/>
    <property type="match status" value="1"/>
</dbReference>
<proteinExistence type="predicted"/>
<dbReference type="GO" id="GO:0036297">
    <property type="term" value="P:interstrand cross-link repair"/>
    <property type="evidence" value="ECO:0007669"/>
    <property type="project" value="InterPro"/>
</dbReference>
<dbReference type="CDD" id="cd23832">
    <property type="entry name" value="DRWD-C_FANCL"/>
    <property type="match status" value="1"/>
</dbReference>
<dbReference type="Gene3D" id="3.10.110.10">
    <property type="entry name" value="Ubiquitin Conjugating Enzyme"/>
    <property type="match status" value="1"/>
</dbReference>
<dbReference type="Proteomes" id="UP000825729">
    <property type="component" value="Unassembled WGS sequence"/>
</dbReference>
<dbReference type="EMBL" id="JAINDJ010000008">
    <property type="protein sequence ID" value="KAG9440033.1"/>
    <property type="molecule type" value="Genomic_DNA"/>
</dbReference>
<dbReference type="Pfam" id="PF18891">
    <property type="entry name" value="FANCL_d3"/>
    <property type="match status" value="1"/>
</dbReference>
<dbReference type="InterPro" id="IPR044037">
    <property type="entry name" value="FANCL_d3"/>
</dbReference>
<accession>A0AAV7DTW6</accession>
<protein>
    <recommendedName>
        <fullName evidence="6">E3 ubiquitin-protein ligase FANCL</fullName>
    </recommendedName>
</protein>
<evidence type="ECO:0000259" key="1">
    <source>
        <dbReference type="Pfam" id="PF11793"/>
    </source>
</evidence>
<dbReference type="SUPFAM" id="SSF57850">
    <property type="entry name" value="RING/U-box"/>
    <property type="match status" value="1"/>
</dbReference>
<evidence type="ECO:0000313" key="4">
    <source>
        <dbReference type="EMBL" id="KAG9440033.1"/>
    </source>
</evidence>
<dbReference type="Gene3D" id="3.10.110.20">
    <property type="entry name" value="RWD domain-like"/>
    <property type="match status" value="1"/>
</dbReference>
<feature type="domain" description="FANCL UBC-like" evidence="2">
    <location>
        <begin position="10"/>
        <end position="102"/>
    </location>
</feature>
<sequence length="291" mass="33265">MAPSPAFFRFLYNEIEEVGWEHLVKLKEDLTSLSFRILALMDLIFRDKKGQPHMLEIELSQDYPKSAPCISADVPYICQLQWSMKSRLKDVVQQFRELLEQLQEFWSTKCEIDRNLAVVDQKQLLRATSCCQINLGNNSYMMISVNPRSPKSLPECRFFGPDSEVHSLLKRWRRNQSEWADDKSICENLAKMLEMDLPGPSYGSKDEQVDCGICYAIYLPVDPELGVTSGSAPDYTCDNPNCRKAFHSLCLRDWLCSITTTKQSFDVLFGTCPYCSEPIAVKVDSSHGTTK</sequence>
<evidence type="ECO:0000259" key="2">
    <source>
        <dbReference type="Pfam" id="PF18890"/>
    </source>
</evidence>
<dbReference type="GO" id="GO:0043240">
    <property type="term" value="C:Fanconi anaemia nuclear complex"/>
    <property type="evidence" value="ECO:0007669"/>
    <property type="project" value="InterPro"/>
</dbReference>
<dbReference type="AlphaFoldDB" id="A0AAV7DTW6"/>
<dbReference type="GO" id="GO:0061630">
    <property type="term" value="F:ubiquitin protein ligase activity"/>
    <property type="evidence" value="ECO:0007669"/>
    <property type="project" value="TreeGrafter"/>
</dbReference>
<dbReference type="GO" id="GO:0006513">
    <property type="term" value="P:protein monoubiquitination"/>
    <property type="evidence" value="ECO:0007669"/>
    <property type="project" value="TreeGrafter"/>
</dbReference>
<dbReference type="InterPro" id="IPR043003">
    <property type="entry name" value="FANCL_d3_sf"/>
</dbReference>
<dbReference type="CDD" id="cd23831">
    <property type="entry name" value="DRWD-N_FANCL"/>
    <property type="match status" value="1"/>
</dbReference>
<dbReference type="InterPro" id="IPR013083">
    <property type="entry name" value="Znf_RING/FYVE/PHD"/>
</dbReference>
<name>A0AAV7DTW6_ARIFI</name>
<evidence type="ECO:0000313" key="5">
    <source>
        <dbReference type="Proteomes" id="UP000825729"/>
    </source>
</evidence>
<dbReference type="Gene3D" id="3.30.40.10">
    <property type="entry name" value="Zinc/RING finger domain, C3HC4 (zinc finger)"/>
    <property type="match status" value="1"/>
</dbReference>
<comment type="caution">
    <text evidence="4">The sequence shown here is derived from an EMBL/GenBank/DDBJ whole genome shotgun (WGS) entry which is preliminary data.</text>
</comment>
<organism evidence="4 5">
    <name type="scientific">Aristolochia fimbriata</name>
    <name type="common">White veined hardy Dutchman's pipe vine</name>
    <dbReference type="NCBI Taxonomy" id="158543"/>
    <lineage>
        <taxon>Eukaryota</taxon>
        <taxon>Viridiplantae</taxon>
        <taxon>Streptophyta</taxon>
        <taxon>Embryophyta</taxon>
        <taxon>Tracheophyta</taxon>
        <taxon>Spermatophyta</taxon>
        <taxon>Magnoliopsida</taxon>
        <taxon>Magnoliidae</taxon>
        <taxon>Piperales</taxon>
        <taxon>Aristolochiaceae</taxon>
        <taxon>Aristolochia</taxon>
    </lineage>
</organism>
<feature type="domain" description="FANCL UBC-like" evidence="3">
    <location>
        <begin position="104"/>
        <end position="199"/>
    </location>
</feature>
<feature type="domain" description="FANCL C-terminal" evidence="1">
    <location>
        <begin position="207"/>
        <end position="283"/>
    </location>
</feature>
<gene>
    <name evidence="4" type="ORF">H6P81_020198</name>
</gene>
<dbReference type="InterPro" id="IPR043898">
    <property type="entry name" value="FANCL_d2"/>
</dbReference>
<dbReference type="InterPro" id="IPR016135">
    <property type="entry name" value="UBQ-conjugating_enzyme/RWD"/>
</dbReference>
<keyword evidence="5" id="KW-1185">Reference proteome</keyword>
<dbReference type="CDD" id="cd16490">
    <property type="entry name" value="RING-CH-C4HC3_FANCL"/>
    <property type="match status" value="1"/>
</dbReference>
<dbReference type="PANTHER" id="PTHR13206:SF0">
    <property type="entry name" value="E3 UBIQUITIN-PROTEIN LIGASE FANCL"/>
    <property type="match status" value="1"/>
</dbReference>
<dbReference type="InterPro" id="IPR026850">
    <property type="entry name" value="FANCL_C"/>
</dbReference>
<dbReference type="InterPro" id="IPR026848">
    <property type="entry name" value="Fancl"/>
</dbReference>
<evidence type="ECO:0008006" key="6">
    <source>
        <dbReference type="Google" id="ProtNLM"/>
    </source>
</evidence>